<proteinExistence type="predicted"/>
<evidence type="ECO:0000313" key="1">
    <source>
        <dbReference type="EMBL" id="DAE05390.1"/>
    </source>
</evidence>
<name>A0A8S5PE87_9CAUD</name>
<dbReference type="EMBL" id="BK015409">
    <property type="protein sequence ID" value="DAE05390.1"/>
    <property type="molecule type" value="Genomic_DNA"/>
</dbReference>
<organism evidence="1">
    <name type="scientific">Siphoviridae sp. cttm829</name>
    <dbReference type="NCBI Taxonomy" id="2825707"/>
    <lineage>
        <taxon>Viruses</taxon>
        <taxon>Duplodnaviria</taxon>
        <taxon>Heunggongvirae</taxon>
        <taxon>Uroviricota</taxon>
        <taxon>Caudoviricetes</taxon>
    </lineage>
</organism>
<reference evidence="1" key="1">
    <citation type="journal article" date="2021" name="Proc. Natl. Acad. Sci. U.S.A.">
        <title>A Catalog of Tens of Thousands of Viruses from Human Metagenomes Reveals Hidden Associations with Chronic Diseases.</title>
        <authorList>
            <person name="Tisza M.J."/>
            <person name="Buck C.B."/>
        </authorList>
    </citation>
    <scope>NUCLEOTIDE SEQUENCE</scope>
    <source>
        <strain evidence="1">Cttm829</strain>
    </source>
</reference>
<protein>
    <submittedName>
        <fullName evidence="1">Uncharacterized protein</fullName>
    </submittedName>
</protein>
<accession>A0A8S5PE87</accession>
<sequence>MVRQYPHYLFALITGESTQGEDGRWSDEDQQTIFLSMCREETDGRGQEVQTADGTYHKYSAIIQIPKGALTIDEGTSVFVSNHEDGSDVRIKGVALKFDKGQLHSRLWV</sequence>